<dbReference type="Pfam" id="PF03144">
    <property type="entry name" value="GTP_EFTU_D2"/>
    <property type="match status" value="1"/>
</dbReference>
<dbReference type="InterPro" id="IPR004161">
    <property type="entry name" value="EFTu-like_2"/>
</dbReference>
<dbReference type="Pfam" id="PF21208">
    <property type="entry name" value="euk_SelB_III"/>
    <property type="match status" value="1"/>
</dbReference>
<dbReference type="SUPFAM" id="SSF50447">
    <property type="entry name" value="Translation proteins"/>
    <property type="match status" value="1"/>
</dbReference>
<proteinExistence type="predicted"/>
<dbReference type="Proteomes" id="UP000694865">
    <property type="component" value="Unplaced"/>
</dbReference>
<dbReference type="InterPro" id="IPR049394">
    <property type="entry name" value="eEFSec_C"/>
</dbReference>
<dbReference type="NCBIfam" id="TIGR00231">
    <property type="entry name" value="small_GTP"/>
    <property type="match status" value="1"/>
</dbReference>
<dbReference type="SUPFAM" id="SSF52540">
    <property type="entry name" value="P-loop containing nucleoside triphosphate hydrolases"/>
    <property type="match status" value="1"/>
</dbReference>
<dbReference type="InterPro" id="IPR050055">
    <property type="entry name" value="EF-Tu_GTPase"/>
</dbReference>
<accession>A0ABM0GI95</accession>
<dbReference type="PROSITE" id="PS51722">
    <property type="entry name" value="G_TR_2"/>
    <property type="match status" value="1"/>
</dbReference>
<dbReference type="InterPro" id="IPR027417">
    <property type="entry name" value="P-loop_NTPase"/>
</dbReference>
<dbReference type="GeneID" id="100375943"/>
<protein>
    <submittedName>
        <fullName evidence="4">Selenocysteine-specific elongation factor-like</fullName>
    </submittedName>
</protein>
<dbReference type="CDD" id="cd03696">
    <property type="entry name" value="SelB_II"/>
    <property type="match status" value="1"/>
</dbReference>
<feature type="domain" description="Tr-type G" evidence="2">
    <location>
        <begin position="11"/>
        <end position="208"/>
    </location>
</feature>
<dbReference type="RefSeq" id="XP_002730416.1">
    <property type="nucleotide sequence ID" value="XM_002730370.2"/>
</dbReference>
<reference evidence="4" key="1">
    <citation type="submission" date="2025-08" db="UniProtKB">
        <authorList>
            <consortium name="RefSeq"/>
        </authorList>
    </citation>
    <scope>IDENTIFICATION</scope>
    <source>
        <tissue evidence="4">Testes</tissue>
    </source>
</reference>
<evidence type="ECO:0000313" key="4">
    <source>
        <dbReference type="RefSeq" id="XP_002730416.1"/>
    </source>
</evidence>
<dbReference type="InterPro" id="IPR000795">
    <property type="entry name" value="T_Tr_GTP-bd_dom"/>
</dbReference>
<dbReference type="InterPro" id="IPR005225">
    <property type="entry name" value="Small_GTP-bd"/>
</dbReference>
<dbReference type="PRINTS" id="PR00315">
    <property type="entry name" value="ELONGATNFCT"/>
</dbReference>
<dbReference type="InterPro" id="IPR049393">
    <property type="entry name" value="eEFSec_III"/>
</dbReference>
<sequence>MASGSGGGAHNLNFNIGVLGHIDSGKTSLAKALSEMALTASFDKNPQSKERGITLDLGFSTFMTDIPDHLKSAKYERLQFALVDCPGHASLIRTIIGGVQIIDLMMLVVDVTKGVQTQTAECLVIGEIICEKMIVVLNKIDLLQPAKKQQQIEKMKKRMAKTLENTRFAGCPMISVAAKPGGPEAPDTEAEGVDILIEELKKQAYLPKRSSSGAFIYAVDHCFSIRGQGTVMTGTVLSGSVSVNDNIEIPALKMSKKVKSIQMFRKPVNSIMQGDRAGLCVTQFDPKLLERGMVCTPGALPTIYAAIVDVKKIGYYKGNIATKAKFHITTGHATVMGRLSFFGCYKDDIATTDSGFNFDEEYLYQDELLTKVSSKKADDNKENESDLSSPLPNQQYCLIEFEKSITCPENSLLIGSKLDTDIHANMCRLAFHGHIVHAITDKNYSESVLPRIKIFKNKTREGFVERMLDDYNVIGRGLFKKETNIQLFIGLKVDLSTGERGVIEGGFGQSGKYKIRIPDGLKAETKSMLSSGGKKKGKGKQTPQQATDDASVEAHQPIHVVLKFKRYIHDPKKKMMQT</sequence>
<dbReference type="Pfam" id="PF21131">
    <property type="entry name" value="eEFSec_4th"/>
    <property type="match status" value="1"/>
</dbReference>
<dbReference type="CDD" id="cd01889">
    <property type="entry name" value="SelB_euk"/>
    <property type="match status" value="1"/>
</dbReference>
<dbReference type="Gene3D" id="3.40.50.300">
    <property type="entry name" value="P-loop containing nucleotide triphosphate hydrolases"/>
    <property type="match status" value="1"/>
</dbReference>
<evidence type="ECO:0000259" key="2">
    <source>
        <dbReference type="PROSITE" id="PS51722"/>
    </source>
</evidence>
<dbReference type="PANTHER" id="PTHR43721">
    <property type="entry name" value="ELONGATION FACTOR TU-RELATED"/>
    <property type="match status" value="1"/>
</dbReference>
<gene>
    <name evidence="4" type="primary">LOC100375943</name>
</gene>
<evidence type="ECO:0000313" key="3">
    <source>
        <dbReference type="Proteomes" id="UP000694865"/>
    </source>
</evidence>
<dbReference type="Pfam" id="PF00009">
    <property type="entry name" value="GTP_EFTU"/>
    <property type="match status" value="1"/>
</dbReference>
<dbReference type="PANTHER" id="PTHR43721:SF11">
    <property type="entry name" value="SELENOCYSTEINE-SPECIFIC ELONGATION FACTOR"/>
    <property type="match status" value="1"/>
</dbReference>
<evidence type="ECO:0000256" key="1">
    <source>
        <dbReference type="SAM" id="MobiDB-lite"/>
    </source>
</evidence>
<organism evidence="3 4">
    <name type="scientific">Saccoglossus kowalevskii</name>
    <name type="common">Acorn worm</name>
    <dbReference type="NCBI Taxonomy" id="10224"/>
    <lineage>
        <taxon>Eukaryota</taxon>
        <taxon>Metazoa</taxon>
        <taxon>Hemichordata</taxon>
        <taxon>Enteropneusta</taxon>
        <taxon>Harrimaniidae</taxon>
        <taxon>Saccoglossus</taxon>
    </lineage>
</organism>
<name>A0ABM0GI95_SACKO</name>
<dbReference type="CDD" id="cd04094">
    <property type="entry name" value="eSelB_III"/>
    <property type="match status" value="1"/>
</dbReference>
<dbReference type="Gene3D" id="2.40.30.10">
    <property type="entry name" value="Translation factors"/>
    <property type="match status" value="2"/>
</dbReference>
<dbReference type="InterPro" id="IPR009000">
    <property type="entry name" value="Transl_B-barrel_sf"/>
</dbReference>
<keyword evidence="3" id="KW-1185">Reference proteome</keyword>
<feature type="region of interest" description="Disordered" evidence="1">
    <location>
        <begin position="526"/>
        <end position="554"/>
    </location>
</feature>